<evidence type="ECO:0000313" key="9">
    <source>
        <dbReference type="EMBL" id="ROH86003.1"/>
    </source>
</evidence>
<protein>
    <submittedName>
        <fullName evidence="9">MFS transporter</fullName>
    </submittedName>
</protein>
<dbReference type="PROSITE" id="PS50850">
    <property type="entry name" value="MFS"/>
    <property type="match status" value="1"/>
</dbReference>
<feature type="transmembrane region" description="Helical" evidence="7">
    <location>
        <begin position="12"/>
        <end position="33"/>
    </location>
</feature>
<dbReference type="InterPro" id="IPR011701">
    <property type="entry name" value="MFS"/>
</dbReference>
<dbReference type="Pfam" id="PF07690">
    <property type="entry name" value="MFS_1"/>
    <property type="match status" value="1"/>
</dbReference>
<evidence type="ECO:0000256" key="4">
    <source>
        <dbReference type="ARBA" id="ARBA00022692"/>
    </source>
</evidence>
<feature type="transmembrane region" description="Helical" evidence="7">
    <location>
        <begin position="77"/>
        <end position="96"/>
    </location>
</feature>
<organism evidence="9 10">
    <name type="scientific">Stagnimonas aquatica</name>
    <dbReference type="NCBI Taxonomy" id="2689987"/>
    <lineage>
        <taxon>Bacteria</taxon>
        <taxon>Pseudomonadati</taxon>
        <taxon>Pseudomonadota</taxon>
        <taxon>Gammaproteobacteria</taxon>
        <taxon>Nevskiales</taxon>
        <taxon>Nevskiaceae</taxon>
        <taxon>Stagnimonas</taxon>
    </lineage>
</organism>
<feature type="transmembrane region" description="Helical" evidence="7">
    <location>
        <begin position="219"/>
        <end position="241"/>
    </location>
</feature>
<evidence type="ECO:0000259" key="8">
    <source>
        <dbReference type="PROSITE" id="PS50850"/>
    </source>
</evidence>
<comment type="subcellular location">
    <subcellularLocation>
        <location evidence="1">Cell membrane</location>
        <topology evidence="1">Multi-pass membrane protein</topology>
    </subcellularLocation>
</comment>
<dbReference type="EMBL" id="RJVO01000010">
    <property type="protein sequence ID" value="ROH86003.1"/>
    <property type="molecule type" value="Genomic_DNA"/>
</dbReference>
<dbReference type="GO" id="GO:0022857">
    <property type="term" value="F:transmembrane transporter activity"/>
    <property type="evidence" value="ECO:0007669"/>
    <property type="project" value="InterPro"/>
</dbReference>
<feature type="transmembrane region" description="Helical" evidence="7">
    <location>
        <begin position="284"/>
        <end position="311"/>
    </location>
</feature>
<dbReference type="PANTHER" id="PTHR23517">
    <property type="entry name" value="RESISTANCE PROTEIN MDTM, PUTATIVE-RELATED-RELATED"/>
    <property type="match status" value="1"/>
</dbReference>
<name>A0A3N0UZX2_9GAMM</name>
<feature type="transmembrane region" description="Helical" evidence="7">
    <location>
        <begin position="163"/>
        <end position="183"/>
    </location>
</feature>
<dbReference type="InterPro" id="IPR050171">
    <property type="entry name" value="MFS_Transporters"/>
</dbReference>
<keyword evidence="4 7" id="KW-0812">Transmembrane</keyword>
<evidence type="ECO:0000256" key="7">
    <source>
        <dbReference type="SAM" id="Phobius"/>
    </source>
</evidence>
<dbReference type="Proteomes" id="UP000282106">
    <property type="component" value="Unassembled WGS sequence"/>
</dbReference>
<feature type="transmembrane region" description="Helical" evidence="7">
    <location>
        <begin position="253"/>
        <end position="272"/>
    </location>
</feature>
<dbReference type="Gene3D" id="1.20.1250.20">
    <property type="entry name" value="MFS general substrate transporter like domains"/>
    <property type="match status" value="1"/>
</dbReference>
<dbReference type="InterPro" id="IPR036259">
    <property type="entry name" value="MFS_trans_sf"/>
</dbReference>
<dbReference type="RefSeq" id="WP_123213012.1">
    <property type="nucleotide sequence ID" value="NZ_RJVO01000010.1"/>
</dbReference>
<feature type="transmembrane region" description="Helical" evidence="7">
    <location>
        <begin position="371"/>
        <end position="390"/>
    </location>
</feature>
<evidence type="ECO:0000313" key="10">
    <source>
        <dbReference type="Proteomes" id="UP000282106"/>
    </source>
</evidence>
<sequence>MAALSLERRATLALGSAQLLAWASSYYLLAILAVPMARQFGLANVWVYAMFSAALVVAAALGPLVGRWVDQRGGRRVLMASNGVFAAAHLLLATAQHPAQLLLGWLLIGAAMPMGLYDAAFATLVRLFGSAARPRIVGVTLIAGFASSVSWPLTAYVEHAASWRWACGLWAALHLTVGLGIHARLIPRDEHRPPQAAPAPTAGEGVAAPAPVRGPSRGVLWLLATVFAVSGFTFAALAAHLPRVLEASGASKTAAVFAASLVGISQVAGRVMEVGVFSRWHPLYSARIALVLHPLGVLLLTLVGAPAAVLFTALHGAGVGLMTIVKGTLPLALFGAQGFGQRAGWLEAPSRVVQAVTPVLFGLLLERLGEHALWITGIGMFVSFLALLQLRRSQAGGG</sequence>
<evidence type="ECO:0000256" key="6">
    <source>
        <dbReference type="ARBA" id="ARBA00023136"/>
    </source>
</evidence>
<keyword evidence="6 7" id="KW-0472">Membrane</keyword>
<proteinExistence type="predicted"/>
<evidence type="ECO:0000256" key="1">
    <source>
        <dbReference type="ARBA" id="ARBA00004651"/>
    </source>
</evidence>
<dbReference type="AlphaFoldDB" id="A0A3N0UZX2"/>
<accession>A0A3N0UZX2</accession>
<feature type="domain" description="Major facilitator superfamily (MFS) profile" evidence="8">
    <location>
        <begin position="10"/>
        <end position="395"/>
    </location>
</feature>
<keyword evidence="2" id="KW-0813">Transport</keyword>
<gene>
    <name evidence="9" type="ORF">ED208_16400</name>
</gene>
<feature type="transmembrane region" description="Helical" evidence="7">
    <location>
        <begin position="136"/>
        <end position="157"/>
    </location>
</feature>
<feature type="transmembrane region" description="Helical" evidence="7">
    <location>
        <begin position="45"/>
        <end position="65"/>
    </location>
</feature>
<dbReference type="InterPro" id="IPR020846">
    <property type="entry name" value="MFS_dom"/>
</dbReference>
<feature type="transmembrane region" description="Helical" evidence="7">
    <location>
        <begin position="102"/>
        <end position="124"/>
    </location>
</feature>
<evidence type="ECO:0000256" key="5">
    <source>
        <dbReference type="ARBA" id="ARBA00022989"/>
    </source>
</evidence>
<keyword evidence="3" id="KW-1003">Cell membrane</keyword>
<dbReference type="SUPFAM" id="SSF103473">
    <property type="entry name" value="MFS general substrate transporter"/>
    <property type="match status" value="1"/>
</dbReference>
<dbReference type="GO" id="GO:0005886">
    <property type="term" value="C:plasma membrane"/>
    <property type="evidence" value="ECO:0007669"/>
    <property type="project" value="UniProtKB-SubCell"/>
</dbReference>
<keyword evidence="5 7" id="KW-1133">Transmembrane helix</keyword>
<dbReference type="InParanoid" id="A0A3N0UZX2"/>
<keyword evidence="10" id="KW-1185">Reference proteome</keyword>
<comment type="caution">
    <text evidence="9">The sequence shown here is derived from an EMBL/GenBank/DDBJ whole genome shotgun (WGS) entry which is preliminary data.</text>
</comment>
<dbReference type="PANTHER" id="PTHR23517:SF13">
    <property type="entry name" value="MAJOR FACILITATOR SUPERFAMILY MFS_1"/>
    <property type="match status" value="1"/>
</dbReference>
<evidence type="ECO:0000256" key="3">
    <source>
        <dbReference type="ARBA" id="ARBA00022475"/>
    </source>
</evidence>
<reference evidence="9 10" key="1">
    <citation type="submission" date="2018-10" db="EMBL/GenBank/DDBJ databases">
        <authorList>
            <person name="Chen W.-M."/>
        </authorList>
    </citation>
    <scope>NUCLEOTIDE SEQUENCE [LARGE SCALE GENOMIC DNA]</scope>
    <source>
        <strain evidence="9 10">THS-13</strain>
    </source>
</reference>
<evidence type="ECO:0000256" key="2">
    <source>
        <dbReference type="ARBA" id="ARBA00022448"/>
    </source>
</evidence>